<name>A0A1G1VMA6_9BACT</name>
<dbReference type="Proteomes" id="UP000179069">
    <property type="component" value="Unassembled WGS sequence"/>
</dbReference>
<sequence length="310" mass="34548">MSTEATHQPSNDERRQVYGMQPWTREGKPFNWVSLAHFLTSQEFSIPSECLFANRFRVFCIDDGIETDDYRQRIIPISGSGAGEDLNLVRAVLENVPLLKIKPHARCGKAAKVLGSQREEEGRSSPTPEEIDEFAMVEAEKVGRELGLEVKRMIGFDSRVTRLTRPVDFHPADGAVVGLSMDFLHNLVGRKKEQETPHQFRLAGHYYSEPNLHSFAVSEALLANRIASGEHGVGVISRGFRLTALVNEADPRLEELVFGAIRVFELLEDEVSTLRQAGEKINAVHLDILSYAPDSDGSACTNRFATVETV</sequence>
<protein>
    <submittedName>
        <fullName evidence="1">Uncharacterized protein</fullName>
    </submittedName>
</protein>
<proteinExistence type="predicted"/>
<accession>A0A1G1VMA6</accession>
<evidence type="ECO:0000313" key="1">
    <source>
        <dbReference type="EMBL" id="OGY16519.1"/>
    </source>
</evidence>
<gene>
    <name evidence="1" type="ORF">A2785_02905</name>
</gene>
<evidence type="ECO:0000313" key="2">
    <source>
        <dbReference type="Proteomes" id="UP000179069"/>
    </source>
</evidence>
<reference evidence="1 2" key="1">
    <citation type="journal article" date="2016" name="Nat. Commun.">
        <title>Thousands of microbial genomes shed light on interconnected biogeochemical processes in an aquifer system.</title>
        <authorList>
            <person name="Anantharaman K."/>
            <person name="Brown C.T."/>
            <person name="Hug L.A."/>
            <person name="Sharon I."/>
            <person name="Castelle C.J."/>
            <person name="Probst A.J."/>
            <person name="Thomas B.C."/>
            <person name="Singh A."/>
            <person name="Wilkins M.J."/>
            <person name="Karaoz U."/>
            <person name="Brodie E.L."/>
            <person name="Williams K.H."/>
            <person name="Hubbard S.S."/>
            <person name="Banfield J.F."/>
        </authorList>
    </citation>
    <scope>NUCLEOTIDE SEQUENCE [LARGE SCALE GENOMIC DNA]</scope>
</reference>
<comment type="caution">
    <text evidence="1">The sequence shown here is derived from an EMBL/GenBank/DDBJ whole genome shotgun (WGS) entry which is preliminary data.</text>
</comment>
<dbReference type="EMBL" id="MHCI01000014">
    <property type="protein sequence ID" value="OGY16519.1"/>
    <property type="molecule type" value="Genomic_DNA"/>
</dbReference>
<organism evidence="1 2">
    <name type="scientific">Candidatus Chisholmbacteria bacterium RIFCSPHIGHO2_01_FULL_49_18</name>
    <dbReference type="NCBI Taxonomy" id="1797590"/>
    <lineage>
        <taxon>Bacteria</taxon>
        <taxon>Candidatus Chisholmiibacteriota</taxon>
    </lineage>
</organism>
<dbReference type="AlphaFoldDB" id="A0A1G1VMA6"/>